<gene>
    <name evidence="2" type="ORF">B1199_15845</name>
</gene>
<sequence length="237" mass="27636">MQKAVISMLILFAVCGLNAEEPKSVILSVDNYPPYIDGRRYDKGTLGKIVETVFSHHHRKVKFEFMSWPETQLKIEQGQGFTFMWYKSEGSALDWIYSQPIDYLETDLVFKRDKLIQFQRLDQLRKYKIGLTHGYSYGKQFDEYKQYLSIVESQSDYEGLKRLLASEIDILLVEPLVAKSLLNDWFSGEMDNVKFQHVDYLSRQPIYLVCSQKYAGCAHGISLFNQSLRQLKADNKL</sequence>
<keyword evidence="1" id="KW-0732">Signal</keyword>
<organism evidence="2 3">
    <name type="scientific">Pseudoalteromonas ulvae</name>
    <dbReference type="NCBI Taxonomy" id="107327"/>
    <lineage>
        <taxon>Bacteria</taxon>
        <taxon>Pseudomonadati</taxon>
        <taxon>Pseudomonadota</taxon>
        <taxon>Gammaproteobacteria</taxon>
        <taxon>Alteromonadales</taxon>
        <taxon>Pseudoalteromonadaceae</taxon>
        <taxon>Pseudoalteromonas</taxon>
    </lineage>
</organism>
<dbReference type="SUPFAM" id="SSF53850">
    <property type="entry name" value="Periplasmic binding protein-like II"/>
    <property type="match status" value="1"/>
</dbReference>
<dbReference type="Gene3D" id="3.40.190.10">
    <property type="entry name" value="Periplasmic binding protein-like II"/>
    <property type="match status" value="2"/>
</dbReference>
<accession>A0A244CMH9</accession>
<dbReference type="RefSeq" id="WP_086745096.1">
    <property type="nucleotide sequence ID" value="NZ_MWPV01000005.1"/>
</dbReference>
<protein>
    <recommendedName>
        <fullName evidence="4">Solute-binding protein family 3/N-terminal domain-containing protein</fullName>
    </recommendedName>
</protein>
<evidence type="ECO:0008006" key="4">
    <source>
        <dbReference type="Google" id="ProtNLM"/>
    </source>
</evidence>
<comment type="caution">
    <text evidence="2">The sequence shown here is derived from an EMBL/GenBank/DDBJ whole genome shotgun (WGS) entry which is preliminary data.</text>
</comment>
<evidence type="ECO:0000313" key="3">
    <source>
        <dbReference type="Proteomes" id="UP000194841"/>
    </source>
</evidence>
<feature type="chain" id="PRO_5013077415" description="Solute-binding protein family 3/N-terminal domain-containing protein" evidence="1">
    <location>
        <begin position="20"/>
        <end position="237"/>
    </location>
</feature>
<name>A0A244CMH9_PSEDV</name>
<dbReference type="AlphaFoldDB" id="A0A244CMH9"/>
<keyword evidence="3" id="KW-1185">Reference proteome</keyword>
<dbReference type="Proteomes" id="UP000194841">
    <property type="component" value="Unassembled WGS sequence"/>
</dbReference>
<proteinExistence type="predicted"/>
<evidence type="ECO:0000313" key="2">
    <source>
        <dbReference type="EMBL" id="OUL56841.1"/>
    </source>
</evidence>
<dbReference type="EMBL" id="MWPV01000005">
    <property type="protein sequence ID" value="OUL56841.1"/>
    <property type="molecule type" value="Genomic_DNA"/>
</dbReference>
<reference evidence="2 3" key="1">
    <citation type="submission" date="2017-02" db="EMBL/GenBank/DDBJ databases">
        <title>Pseudoalteromonas ulvae TC14 Genome.</title>
        <authorList>
            <person name="Molmeret M."/>
        </authorList>
    </citation>
    <scope>NUCLEOTIDE SEQUENCE [LARGE SCALE GENOMIC DNA]</scope>
    <source>
        <strain evidence="2">TC14</strain>
    </source>
</reference>
<feature type="signal peptide" evidence="1">
    <location>
        <begin position="1"/>
        <end position="19"/>
    </location>
</feature>
<dbReference type="OrthoDB" id="5296159at2"/>
<evidence type="ECO:0000256" key="1">
    <source>
        <dbReference type="SAM" id="SignalP"/>
    </source>
</evidence>